<sequence>MHPDHEEDPDRAVVFHAANLLEVGEFQLLQLAFFEWYGREMHCSEKDSFFRSVFLEKKTPGFLRHYARKIVLSDDSHDLEAGAPFYHRYDPVIFDRRLPNGIGRFV</sequence>
<name>A0A382Y952_9ZZZZ</name>
<organism evidence="1">
    <name type="scientific">marine metagenome</name>
    <dbReference type="NCBI Taxonomy" id="408172"/>
    <lineage>
        <taxon>unclassified sequences</taxon>
        <taxon>metagenomes</taxon>
        <taxon>ecological metagenomes</taxon>
    </lineage>
</organism>
<accession>A0A382Y952</accession>
<dbReference type="EMBL" id="UINC01173644">
    <property type="protein sequence ID" value="SVD79351.1"/>
    <property type="molecule type" value="Genomic_DNA"/>
</dbReference>
<proteinExistence type="predicted"/>
<feature type="non-terminal residue" evidence="1">
    <location>
        <position position="106"/>
    </location>
</feature>
<dbReference type="AlphaFoldDB" id="A0A382Y952"/>
<evidence type="ECO:0000313" key="1">
    <source>
        <dbReference type="EMBL" id="SVD79351.1"/>
    </source>
</evidence>
<reference evidence="1" key="1">
    <citation type="submission" date="2018-05" db="EMBL/GenBank/DDBJ databases">
        <authorList>
            <person name="Lanie J.A."/>
            <person name="Ng W.-L."/>
            <person name="Kazmierczak K.M."/>
            <person name="Andrzejewski T.M."/>
            <person name="Davidsen T.M."/>
            <person name="Wayne K.J."/>
            <person name="Tettelin H."/>
            <person name="Glass J.I."/>
            <person name="Rusch D."/>
            <person name="Podicherti R."/>
            <person name="Tsui H.-C.T."/>
            <person name="Winkler M.E."/>
        </authorList>
    </citation>
    <scope>NUCLEOTIDE SEQUENCE</scope>
</reference>
<gene>
    <name evidence="1" type="ORF">METZ01_LOCUS432205</name>
</gene>
<protein>
    <submittedName>
        <fullName evidence="1">Uncharacterized protein</fullName>
    </submittedName>
</protein>